<comment type="caution">
    <text evidence="2">The sequence shown here is derived from an EMBL/GenBank/DDBJ whole genome shotgun (WGS) entry which is preliminary data.</text>
</comment>
<dbReference type="EMBL" id="JAVIJP010000005">
    <property type="protein sequence ID" value="KAL3652661.1"/>
    <property type="molecule type" value="Genomic_DNA"/>
</dbReference>
<evidence type="ECO:0000313" key="2">
    <source>
        <dbReference type="EMBL" id="KAL3652661.1"/>
    </source>
</evidence>
<reference evidence="3" key="1">
    <citation type="journal article" date="2024" name="IScience">
        <title>Strigolactones Initiate the Formation of Haustorium-like Structures in Castilleja.</title>
        <authorList>
            <person name="Buerger M."/>
            <person name="Peterson D."/>
            <person name="Chory J."/>
        </authorList>
    </citation>
    <scope>NUCLEOTIDE SEQUENCE [LARGE SCALE GENOMIC DNA]</scope>
</reference>
<accession>A0ABD3EHH8</accession>
<proteinExistence type="predicted"/>
<protein>
    <submittedName>
        <fullName evidence="2">Uncharacterized protein</fullName>
    </submittedName>
</protein>
<evidence type="ECO:0000313" key="3">
    <source>
        <dbReference type="Proteomes" id="UP001632038"/>
    </source>
</evidence>
<organism evidence="2 3">
    <name type="scientific">Castilleja foliolosa</name>
    <dbReference type="NCBI Taxonomy" id="1961234"/>
    <lineage>
        <taxon>Eukaryota</taxon>
        <taxon>Viridiplantae</taxon>
        <taxon>Streptophyta</taxon>
        <taxon>Embryophyta</taxon>
        <taxon>Tracheophyta</taxon>
        <taxon>Spermatophyta</taxon>
        <taxon>Magnoliopsida</taxon>
        <taxon>eudicotyledons</taxon>
        <taxon>Gunneridae</taxon>
        <taxon>Pentapetalae</taxon>
        <taxon>asterids</taxon>
        <taxon>lamiids</taxon>
        <taxon>Lamiales</taxon>
        <taxon>Orobanchaceae</taxon>
        <taxon>Pedicularideae</taxon>
        <taxon>Castillejinae</taxon>
        <taxon>Castilleja</taxon>
    </lineage>
</organism>
<name>A0ABD3EHH8_9LAMI</name>
<keyword evidence="1" id="KW-0732">Signal</keyword>
<sequence length="82" mass="9060">MKMDKVTASFLVLFALIFASVSSSMEKERCVSGGHGVCNRFFTDVECDAKCKQIWPSLNSKGICLEPSGPIHLRLCVCNRDC</sequence>
<feature type="chain" id="PRO_5044818266" evidence="1">
    <location>
        <begin position="24"/>
        <end position="82"/>
    </location>
</feature>
<keyword evidence="3" id="KW-1185">Reference proteome</keyword>
<feature type="signal peptide" evidence="1">
    <location>
        <begin position="1"/>
        <end position="23"/>
    </location>
</feature>
<gene>
    <name evidence="2" type="ORF">CASFOL_002342</name>
</gene>
<dbReference type="AlphaFoldDB" id="A0ABD3EHH8"/>
<dbReference type="Proteomes" id="UP001632038">
    <property type="component" value="Unassembled WGS sequence"/>
</dbReference>
<evidence type="ECO:0000256" key="1">
    <source>
        <dbReference type="SAM" id="SignalP"/>
    </source>
</evidence>